<dbReference type="GO" id="GO:0006654">
    <property type="term" value="P:phosphatidic acid biosynthetic process"/>
    <property type="evidence" value="ECO:0007669"/>
    <property type="project" value="TreeGrafter"/>
</dbReference>
<keyword evidence="2 6" id="KW-0808">Transferase</keyword>
<organism evidence="6">
    <name type="scientific">Caulobacter sp. 602-2</name>
    <dbReference type="NCBI Taxonomy" id="2710887"/>
    <lineage>
        <taxon>Bacteria</taxon>
        <taxon>Pseudomonadati</taxon>
        <taxon>Pseudomonadota</taxon>
        <taxon>Alphaproteobacteria</taxon>
        <taxon>Caulobacterales</taxon>
        <taxon>Caulobacteraceae</taxon>
        <taxon>Caulobacter</taxon>
    </lineage>
</organism>
<comment type="caution">
    <text evidence="6">The sequence shown here is derived from an EMBL/GenBank/DDBJ whole genome shotgun (WGS) entry which is preliminary data.</text>
</comment>
<dbReference type="RefSeq" id="WP_165259290.1">
    <property type="nucleotide sequence ID" value="NZ_JAAKGT010000005.1"/>
</dbReference>
<evidence type="ECO:0000256" key="2">
    <source>
        <dbReference type="ARBA" id="ARBA00022679"/>
    </source>
</evidence>
<dbReference type="PANTHER" id="PTHR10434">
    <property type="entry name" value="1-ACYL-SN-GLYCEROL-3-PHOSPHATE ACYLTRANSFERASE"/>
    <property type="match status" value="1"/>
</dbReference>
<dbReference type="Pfam" id="PF01553">
    <property type="entry name" value="Acyltransferase"/>
    <property type="match status" value="1"/>
</dbReference>
<protein>
    <submittedName>
        <fullName evidence="6">1-acyl-sn-glycerol-3-phosphate acyltransferase</fullName>
    </submittedName>
</protein>
<evidence type="ECO:0000256" key="1">
    <source>
        <dbReference type="ARBA" id="ARBA00005189"/>
    </source>
</evidence>
<reference evidence="6" key="1">
    <citation type="submission" date="2020-02" db="EMBL/GenBank/DDBJ databases">
        <authorList>
            <person name="Gao J."/>
            <person name="Sun J."/>
        </authorList>
    </citation>
    <scope>NUCLEOTIDE SEQUENCE</scope>
    <source>
        <strain evidence="6">602-2</strain>
    </source>
</reference>
<name>A0A6G4QY73_9CAUL</name>
<dbReference type="EMBL" id="JAAKGT010000005">
    <property type="protein sequence ID" value="NGM50596.1"/>
    <property type="molecule type" value="Genomic_DNA"/>
</dbReference>
<dbReference type="PANTHER" id="PTHR10434:SF40">
    <property type="entry name" value="1-ACYL-SN-GLYCEROL-3-PHOSPHATE ACYLTRANSFERASE"/>
    <property type="match status" value="1"/>
</dbReference>
<evidence type="ECO:0000256" key="3">
    <source>
        <dbReference type="ARBA" id="ARBA00023315"/>
    </source>
</evidence>
<sequence length="235" mass="26405">MIYLRSFLFQLFFWLWSATMAILMLVTLALPRPVNRAAMRLWSQGVILGLRLLAGVRVEVRGQVPTGPALVAAKHQSMFDVFSQFAILPDACFVMKKELLMVPLFGWHGLKAKMIVVDRDGHSTALKKLVRDSVDRMKETRQVVIFPEGTRGKVGEPGDYKPGIAALYRELELPVTPLALNCGQHWVHKSLLIQPGVIVFEYLPPIPAGLKRGEFMRELQTRIDTATKALEDEGI</sequence>
<comment type="pathway">
    <text evidence="1">Lipid metabolism.</text>
</comment>
<proteinExistence type="predicted"/>
<dbReference type="SMART" id="SM00563">
    <property type="entry name" value="PlsC"/>
    <property type="match status" value="1"/>
</dbReference>
<feature type="domain" description="Phospholipid/glycerol acyltransferase" evidence="5">
    <location>
        <begin position="69"/>
        <end position="183"/>
    </location>
</feature>
<keyword evidence="4" id="KW-0812">Transmembrane</keyword>
<keyword evidence="3 6" id="KW-0012">Acyltransferase</keyword>
<dbReference type="AlphaFoldDB" id="A0A6G4QY73"/>
<feature type="transmembrane region" description="Helical" evidence="4">
    <location>
        <begin position="12"/>
        <end position="30"/>
    </location>
</feature>
<dbReference type="GO" id="GO:0003841">
    <property type="term" value="F:1-acylglycerol-3-phosphate O-acyltransferase activity"/>
    <property type="evidence" value="ECO:0007669"/>
    <property type="project" value="TreeGrafter"/>
</dbReference>
<keyword evidence="4" id="KW-1133">Transmembrane helix</keyword>
<dbReference type="CDD" id="cd07989">
    <property type="entry name" value="LPLAT_AGPAT-like"/>
    <property type="match status" value="1"/>
</dbReference>
<dbReference type="SUPFAM" id="SSF69593">
    <property type="entry name" value="Glycerol-3-phosphate (1)-acyltransferase"/>
    <property type="match status" value="1"/>
</dbReference>
<evidence type="ECO:0000256" key="4">
    <source>
        <dbReference type="SAM" id="Phobius"/>
    </source>
</evidence>
<evidence type="ECO:0000259" key="5">
    <source>
        <dbReference type="SMART" id="SM00563"/>
    </source>
</evidence>
<accession>A0A6G4QY73</accession>
<dbReference type="InterPro" id="IPR002123">
    <property type="entry name" value="Plipid/glycerol_acylTrfase"/>
</dbReference>
<keyword evidence="4" id="KW-0472">Membrane</keyword>
<evidence type="ECO:0000313" key="6">
    <source>
        <dbReference type="EMBL" id="NGM50596.1"/>
    </source>
</evidence>
<gene>
    <name evidence="6" type="ORF">G5B46_13345</name>
</gene>